<evidence type="ECO:0000256" key="1">
    <source>
        <dbReference type="ARBA" id="ARBA00022603"/>
    </source>
</evidence>
<keyword evidence="3" id="KW-0949">S-adenosyl-L-methionine</keyword>
<keyword evidence="1" id="KW-0489">Methyltransferase</keyword>
<dbReference type="Proteomes" id="UP001218218">
    <property type="component" value="Unassembled WGS sequence"/>
</dbReference>
<reference evidence="5" key="1">
    <citation type="submission" date="2023-03" db="EMBL/GenBank/DDBJ databases">
        <title>Massive genome expansion in bonnet fungi (Mycena s.s.) driven by repeated elements and novel gene families across ecological guilds.</title>
        <authorList>
            <consortium name="Lawrence Berkeley National Laboratory"/>
            <person name="Harder C.B."/>
            <person name="Miyauchi S."/>
            <person name="Viragh M."/>
            <person name="Kuo A."/>
            <person name="Thoen E."/>
            <person name="Andreopoulos B."/>
            <person name="Lu D."/>
            <person name="Skrede I."/>
            <person name="Drula E."/>
            <person name="Henrissat B."/>
            <person name="Morin E."/>
            <person name="Kohler A."/>
            <person name="Barry K."/>
            <person name="LaButti K."/>
            <person name="Morin E."/>
            <person name="Salamov A."/>
            <person name="Lipzen A."/>
            <person name="Mereny Z."/>
            <person name="Hegedus B."/>
            <person name="Baldrian P."/>
            <person name="Stursova M."/>
            <person name="Weitz H."/>
            <person name="Taylor A."/>
            <person name="Grigoriev I.V."/>
            <person name="Nagy L.G."/>
            <person name="Martin F."/>
            <person name="Kauserud H."/>
        </authorList>
    </citation>
    <scope>NUCLEOTIDE SEQUENCE</scope>
    <source>
        <strain evidence="5">CBHHK002</strain>
    </source>
</reference>
<gene>
    <name evidence="5" type="ORF">DFH08DRAFT_696167</name>
</gene>
<dbReference type="PANTHER" id="PTHR43712">
    <property type="entry name" value="PUTATIVE (AFU_ORTHOLOGUE AFUA_4G14580)-RELATED"/>
    <property type="match status" value="1"/>
</dbReference>
<dbReference type="EMBL" id="JARIHO010000015">
    <property type="protein sequence ID" value="KAJ7349589.1"/>
    <property type="molecule type" value="Genomic_DNA"/>
</dbReference>
<evidence type="ECO:0000259" key="4">
    <source>
        <dbReference type="Pfam" id="PF00891"/>
    </source>
</evidence>
<dbReference type="PROSITE" id="PS51683">
    <property type="entry name" value="SAM_OMT_II"/>
    <property type="match status" value="1"/>
</dbReference>
<dbReference type="GO" id="GO:0032259">
    <property type="term" value="P:methylation"/>
    <property type="evidence" value="ECO:0007669"/>
    <property type="project" value="UniProtKB-KW"/>
</dbReference>
<evidence type="ECO:0000313" key="6">
    <source>
        <dbReference type="Proteomes" id="UP001218218"/>
    </source>
</evidence>
<feature type="non-terminal residue" evidence="5">
    <location>
        <position position="1"/>
    </location>
</feature>
<name>A0AAD7EU05_9AGAR</name>
<organism evidence="5 6">
    <name type="scientific">Mycena albidolilacea</name>
    <dbReference type="NCBI Taxonomy" id="1033008"/>
    <lineage>
        <taxon>Eukaryota</taxon>
        <taxon>Fungi</taxon>
        <taxon>Dikarya</taxon>
        <taxon>Basidiomycota</taxon>
        <taxon>Agaricomycotina</taxon>
        <taxon>Agaricomycetes</taxon>
        <taxon>Agaricomycetidae</taxon>
        <taxon>Agaricales</taxon>
        <taxon>Marasmiineae</taxon>
        <taxon>Mycenaceae</taxon>
        <taxon>Mycena</taxon>
    </lineage>
</organism>
<dbReference type="InterPro" id="IPR001077">
    <property type="entry name" value="COMT_C"/>
</dbReference>
<sequence>HDFFAARPVKDAAVFLLRYILHDWTDEQAMVLLRSLRAAALPTTHLVIAEKIIPFASRVDRKSDIPGASRPTAEAPLLPNWGLAMADLYFYDLTMRFNAAIMHVLLGGVERTLDGFREMLAKSGWQLVKVHYSPACLTLSHLVATPL</sequence>
<dbReference type="Pfam" id="PF00891">
    <property type="entry name" value="Methyltransf_2"/>
    <property type="match status" value="1"/>
</dbReference>
<dbReference type="GO" id="GO:0008171">
    <property type="term" value="F:O-methyltransferase activity"/>
    <property type="evidence" value="ECO:0007669"/>
    <property type="project" value="InterPro"/>
</dbReference>
<proteinExistence type="predicted"/>
<comment type="caution">
    <text evidence="5">The sequence shown here is derived from an EMBL/GenBank/DDBJ whole genome shotgun (WGS) entry which is preliminary data.</text>
</comment>
<protein>
    <recommendedName>
        <fullName evidence="4">O-methyltransferase C-terminal domain-containing protein</fullName>
    </recommendedName>
</protein>
<dbReference type="SUPFAM" id="SSF53335">
    <property type="entry name" value="S-adenosyl-L-methionine-dependent methyltransferases"/>
    <property type="match status" value="1"/>
</dbReference>
<dbReference type="AlphaFoldDB" id="A0AAD7EU05"/>
<dbReference type="Gene3D" id="3.40.50.150">
    <property type="entry name" value="Vaccinia Virus protein VP39"/>
    <property type="match status" value="1"/>
</dbReference>
<evidence type="ECO:0000256" key="3">
    <source>
        <dbReference type="ARBA" id="ARBA00022691"/>
    </source>
</evidence>
<keyword evidence="2" id="KW-0808">Transferase</keyword>
<feature type="domain" description="O-methyltransferase C-terminal" evidence="4">
    <location>
        <begin position="2"/>
        <end position="58"/>
    </location>
</feature>
<dbReference type="PANTHER" id="PTHR43712:SF2">
    <property type="entry name" value="O-METHYLTRANSFERASE CICE"/>
    <property type="match status" value="1"/>
</dbReference>
<dbReference type="InterPro" id="IPR029063">
    <property type="entry name" value="SAM-dependent_MTases_sf"/>
</dbReference>
<dbReference type="InterPro" id="IPR016461">
    <property type="entry name" value="COMT-like"/>
</dbReference>
<accession>A0AAD7EU05</accession>
<evidence type="ECO:0000256" key="2">
    <source>
        <dbReference type="ARBA" id="ARBA00022679"/>
    </source>
</evidence>
<evidence type="ECO:0000313" key="5">
    <source>
        <dbReference type="EMBL" id="KAJ7349589.1"/>
    </source>
</evidence>
<keyword evidence="6" id="KW-1185">Reference proteome</keyword>